<comment type="caution">
    <text evidence="2">The sequence shown here is derived from an EMBL/GenBank/DDBJ whole genome shotgun (WGS) entry which is preliminary data.</text>
</comment>
<sequence length="31" mass="3364">MDGYAHARGLGVNEAVTRGRERACGSEQNEE</sequence>
<evidence type="ECO:0000313" key="3">
    <source>
        <dbReference type="Proteomes" id="UP001162060"/>
    </source>
</evidence>
<dbReference type="EMBL" id="CAKLBY020000226">
    <property type="protein sequence ID" value="CAK7937235.1"/>
    <property type="molecule type" value="Genomic_DNA"/>
</dbReference>
<accession>A0AAV1URR7</accession>
<reference evidence="2" key="1">
    <citation type="submission" date="2024-01" db="EMBL/GenBank/DDBJ databases">
        <authorList>
            <person name="Webb A."/>
        </authorList>
    </citation>
    <scope>NUCLEOTIDE SEQUENCE</scope>
    <source>
        <strain evidence="2">Pm1</strain>
    </source>
</reference>
<gene>
    <name evidence="2" type="ORF">PM001_LOCUS22385</name>
</gene>
<evidence type="ECO:0000256" key="1">
    <source>
        <dbReference type="SAM" id="MobiDB-lite"/>
    </source>
</evidence>
<proteinExistence type="predicted"/>
<protein>
    <submittedName>
        <fullName evidence="2">Uncharacterized protein</fullName>
    </submittedName>
</protein>
<dbReference type="Proteomes" id="UP001162060">
    <property type="component" value="Unassembled WGS sequence"/>
</dbReference>
<feature type="region of interest" description="Disordered" evidence="1">
    <location>
        <begin position="1"/>
        <end position="31"/>
    </location>
</feature>
<evidence type="ECO:0000313" key="2">
    <source>
        <dbReference type="EMBL" id="CAK7937235.1"/>
    </source>
</evidence>
<organism evidence="2 3">
    <name type="scientific">Peronospora matthiolae</name>
    <dbReference type="NCBI Taxonomy" id="2874970"/>
    <lineage>
        <taxon>Eukaryota</taxon>
        <taxon>Sar</taxon>
        <taxon>Stramenopiles</taxon>
        <taxon>Oomycota</taxon>
        <taxon>Peronosporomycetes</taxon>
        <taxon>Peronosporales</taxon>
        <taxon>Peronosporaceae</taxon>
        <taxon>Peronospora</taxon>
    </lineage>
</organism>
<dbReference type="AlphaFoldDB" id="A0AAV1URR7"/>
<name>A0AAV1URR7_9STRA</name>